<dbReference type="RefSeq" id="WP_014026420.1">
    <property type="nucleotide sequence ID" value="NC_015931.1"/>
</dbReference>
<organism evidence="7 8">
    <name type="scientific">Pyrolobus fumarii (strain DSM 11204 / 1A)</name>
    <dbReference type="NCBI Taxonomy" id="694429"/>
    <lineage>
        <taxon>Archaea</taxon>
        <taxon>Thermoproteota</taxon>
        <taxon>Thermoprotei</taxon>
        <taxon>Desulfurococcales</taxon>
        <taxon>Pyrodictiaceae</taxon>
        <taxon>Pyrolobus</taxon>
    </lineage>
</organism>
<reference evidence="7 8" key="1">
    <citation type="journal article" date="2011" name="Stand. Genomic Sci.">
        <title>Complete genome sequence of the hyperthermophilic chemolithoautotroph Pyrolobus fumarii type strain (1A).</title>
        <authorList>
            <person name="Anderson I."/>
            <person name="Goker M."/>
            <person name="Nolan M."/>
            <person name="Lucas S."/>
            <person name="Hammon N."/>
            <person name="Deshpande S."/>
            <person name="Cheng J.F."/>
            <person name="Tapia R."/>
            <person name="Han C."/>
            <person name="Goodwin L."/>
            <person name="Pitluck S."/>
            <person name="Huntemann M."/>
            <person name="Liolios K."/>
            <person name="Ivanova N."/>
            <person name="Pagani I."/>
            <person name="Mavromatis K."/>
            <person name="Ovchinikova G."/>
            <person name="Pati A."/>
            <person name="Chen A."/>
            <person name="Palaniappan K."/>
            <person name="Land M."/>
            <person name="Hauser L."/>
            <person name="Brambilla E.M."/>
            <person name="Huber H."/>
            <person name="Yasawong M."/>
            <person name="Rohde M."/>
            <person name="Spring S."/>
            <person name="Abt B."/>
            <person name="Sikorski J."/>
            <person name="Wirth R."/>
            <person name="Detter J.C."/>
            <person name="Woyke T."/>
            <person name="Bristow J."/>
            <person name="Eisen J.A."/>
            <person name="Markowitz V."/>
            <person name="Hugenholtz P."/>
            <person name="Kyrpides N.C."/>
            <person name="Klenk H.P."/>
            <person name="Lapidus A."/>
        </authorList>
    </citation>
    <scope>NUCLEOTIDE SEQUENCE [LARGE SCALE GENOMIC DNA]</scope>
    <source>
        <strain evidence="8">DSM 11204 / 1A</strain>
    </source>
</reference>
<dbReference type="Proteomes" id="UP000001037">
    <property type="component" value="Chromosome"/>
</dbReference>
<dbReference type="InterPro" id="IPR022791">
    <property type="entry name" value="L-PG_synthase/AglD"/>
</dbReference>
<feature type="transmembrane region" description="Helical" evidence="6">
    <location>
        <begin position="151"/>
        <end position="168"/>
    </location>
</feature>
<evidence type="ECO:0000313" key="7">
    <source>
        <dbReference type="EMBL" id="AEM38743.1"/>
    </source>
</evidence>
<evidence type="ECO:0000256" key="5">
    <source>
        <dbReference type="ARBA" id="ARBA00023136"/>
    </source>
</evidence>
<evidence type="ECO:0000313" key="8">
    <source>
        <dbReference type="Proteomes" id="UP000001037"/>
    </source>
</evidence>
<comment type="subcellular location">
    <subcellularLocation>
        <location evidence="1">Cell membrane</location>
        <topology evidence="1">Multi-pass membrane protein</topology>
    </subcellularLocation>
</comment>
<name>G0EDX4_PYRF1</name>
<dbReference type="AlphaFoldDB" id="G0EDX4"/>
<dbReference type="GeneID" id="11139348"/>
<keyword evidence="4 6" id="KW-1133">Transmembrane helix</keyword>
<evidence type="ECO:0000256" key="4">
    <source>
        <dbReference type="ARBA" id="ARBA00022989"/>
    </source>
</evidence>
<feature type="transmembrane region" description="Helical" evidence="6">
    <location>
        <begin position="37"/>
        <end position="54"/>
    </location>
</feature>
<keyword evidence="5 6" id="KW-0472">Membrane</keyword>
<evidence type="ECO:0000256" key="6">
    <source>
        <dbReference type="SAM" id="Phobius"/>
    </source>
</evidence>
<accession>G0EDX4</accession>
<gene>
    <name evidence="7" type="ordered locus">Pyrfu_0874</name>
</gene>
<keyword evidence="3 6" id="KW-0812">Transmembrane</keyword>
<evidence type="ECO:0000256" key="2">
    <source>
        <dbReference type="ARBA" id="ARBA00022475"/>
    </source>
</evidence>
<dbReference type="HOGENOM" id="CLU_955174_0_0_2"/>
<dbReference type="EMBL" id="CP002838">
    <property type="protein sequence ID" value="AEM38743.1"/>
    <property type="molecule type" value="Genomic_DNA"/>
</dbReference>
<sequence length="291" mass="30949">MRDIARRAKVVFILVYLLLLYYLLYKLLPTALQPPPNPLAALASLVVFLTAEVIRSARLALLYWGRLDHNVFWKALRARLAGNVVAIVTPSVAGGEVVRGLVLHGELSWGAARAIGIASIDGGLDMVIDYALALVALLLGAAPAAPLPELLSLPPALLWILVLVLITTRHAHRMLEALAGRLKEGRLGRISGLVNEVSGIHVPPYRLAASLLLSIAAWLLQTLSYALYSGIELDKSLGCVTELYLMGVIPSPGGIGPGELLLANSCPGIASWRAAALLVSTVPGIPLVLKK</sequence>
<dbReference type="KEGG" id="pfm:Pyrfu_0874"/>
<dbReference type="eggNOG" id="arCOG00899">
    <property type="taxonomic scope" value="Archaea"/>
</dbReference>
<dbReference type="GO" id="GO:0005886">
    <property type="term" value="C:plasma membrane"/>
    <property type="evidence" value="ECO:0007669"/>
    <property type="project" value="UniProtKB-SubCell"/>
</dbReference>
<keyword evidence="8" id="KW-1185">Reference proteome</keyword>
<feature type="transmembrane region" description="Helical" evidence="6">
    <location>
        <begin position="7"/>
        <end position="25"/>
    </location>
</feature>
<dbReference type="STRING" id="694429.Pyrfu_0874"/>
<dbReference type="InParanoid" id="G0EDX4"/>
<evidence type="ECO:0000256" key="1">
    <source>
        <dbReference type="ARBA" id="ARBA00004651"/>
    </source>
</evidence>
<keyword evidence="2" id="KW-1003">Cell membrane</keyword>
<evidence type="ECO:0000256" key="3">
    <source>
        <dbReference type="ARBA" id="ARBA00022692"/>
    </source>
</evidence>
<dbReference type="Pfam" id="PF03706">
    <property type="entry name" value="LPG_synthase_TM"/>
    <property type="match status" value="1"/>
</dbReference>
<protein>
    <submittedName>
        <fullName evidence="7">Uncharacterized protein</fullName>
    </submittedName>
</protein>
<proteinExistence type="predicted"/>